<gene>
    <name evidence="5" type="ORF">K3721_15185</name>
</gene>
<evidence type="ECO:0000256" key="2">
    <source>
        <dbReference type="SAM" id="MobiDB-lite"/>
    </source>
</evidence>
<evidence type="ECO:0000256" key="1">
    <source>
        <dbReference type="PROSITE-ProRule" id="PRU00473"/>
    </source>
</evidence>
<protein>
    <submittedName>
        <fullName evidence="5">OmpA family protein</fullName>
    </submittedName>
</protein>
<feature type="compositionally biased region" description="Low complexity" evidence="2">
    <location>
        <begin position="147"/>
        <end position="209"/>
    </location>
</feature>
<dbReference type="GO" id="GO:0016020">
    <property type="term" value="C:membrane"/>
    <property type="evidence" value="ECO:0007669"/>
    <property type="project" value="UniProtKB-UniRule"/>
</dbReference>
<dbReference type="Gene3D" id="3.30.1330.60">
    <property type="entry name" value="OmpA-like domain"/>
    <property type="match status" value="1"/>
</dbReference>
<feature type="compositionally biased region" description="Low complexity" evidence="2">
    <location>
        <begin position="216"/>
        <end position="237"/>
    </location>
</feature>
<dbReference type="SUPFAM" id="SSF103088">
    <property type="entry name" value="OmpA-like"/>
    <property type="match status" value="1"/>
</dbReference>
<reference evidence="5" key="1">
    <citation type="submission" date="2021-08" db="EMBL/GenBank/DDBJ databases">
        <authorList>
            <person name="Nwanade C."/>
            <person name="Wang M."/>
            <person name="Masoudi A."/>
            <person name="Yu Z."/>
            <person name="Liu J."/>
        </authorList>
    </citation>
    <scope>NUCLEOTIDE SEQUENCE</scope>
    <source>
        <strain evidence="5">S122</strain>
    </source>
</reference>
<name>A0A9Q9HJD7_LEICA</name>
<dbReference type="PANTHER" id="PTHR30329">
    <property type="entry name" value="STATOR ELEMENT OF FLAGELLAR MOTOR COMPLEX"/>
    <property type="match status" value="1"/>
</dbReference>
<evidence type="ECO:0000259" key="4">
    <source>
        <dbReference type="PROSITE" id="PS51123"/>
    </source>
</evidence>
<evidence type="ECO:0000256" key="3">
    <source>
        <dbReference type="SAM" id="SignalP"/>
    </source>
</evidence>
<feature type="signal peptide" evidence="3">
    <location>
        <begin position="1"/>
        <end position="26"/>
    </location>
</feature>
<dbReference type="KEGG" id="lcae:K3721_15185"/>
<dbReference type="InterPro" id="IPR050330">
    <property type="entry name" value="Bact_OuterMem_StrucFunc"/>
</dbReference>
<evidence type="ECO:0000313" key="5">
    <source>
        <dbReference type="EMBL" id="UWQ53320.1"/>
    </source>
</evidence>
<proteinExistence type="predicted"/>
<dbReference type="AlphaFoldDB" id="A0A9Q9HJD7"/>
<feature type="compositionally biased region" description="Low complexity" evidence="2">
    <location>
        <begin position="336"/>
        <end position="350"/>
    </location>
</feature>
<feature type="compositionally biased region" description="Low complexity" evidence="2">
    <location>
        <begin position="125"/>
        <end position="135"/>
    </location>
</feature>
<dbReference type="PROSITE" id="PS51123">
    <property type="entry name" value="OMPA_2"/>
    <property type="match status" value="1"/>
</dbReference>
<feature type="domain" description="OmpA-like" evidence="4">
    <location>
        <begin position="527"/>
        <end position="652"/>
    </location>
</feature>
<accession>A0A9Q9HJD7</accession>
<feature type="chain" id="PRO_5040258648" evidence="3">
    <location>
        <begin position="27"/>
        <end position="652"/>
    </location>
</feature>
<feature type="region of interest" description="Disordered" evidence="2">
    <location>
        <begin position="125"/>
        <end position="358"/>
    </location>
</feature>
<dbReference type="Proteomes" id="UP001058713">
    <property type="component" value="Chromosome"/>
</dbReference>
<keyword evidence="1" id="KW-0472">Membrane</keyword>
<sequence>MKPGIFKSTTALAVMVSLAAPLPALSQDKGNKRIDLTQMTTAEIGKLVERCRKRAERQQKKLAAGGEVQEKSGRIAKFCQAYGTGDFDAELPGELQSASVLASVAEMTADAGAAVEAEAGAEVQAGADAQAAGDENTQQQANGTAPAQTETAAEAGADANAEAEAAAAAETAAEAEAAAESAAAQEAAEAAALAEALEQEAAAQESQAEAQDEQAEAQADQQAEAQAEQQTEAQAEQPAEDAAAEETATSAEAIAADLAQSQGDTGETADNPELVELDSQAQADAQAEAETETAAAAAAAADNSEGQAEVTEETVTEDTVRSSDEEFETEVGADTQAAAEAPAPQANAAAEGDDSGLSDQQRNALLGLGALAIGTLLNNGGKVVSNTGDRAIVEENGQYRVLKDDDALLRQPGSNVTTYRFQDGSTRTVVTRENGVEVETIRSAEGRVLRRTRILPDGRSVVLFDDTQKSEKVVVNELPQVQDNRRAFSGTGAVSAEDLAAALAAQEAPQVDRRFSLAQVRNIDAVRRLVPVINVDSVNFDTGSAVIRPQEAEELAALGNALRELIDRSPGEVFLIEGHTDAVGAATYNLALSDRRAETVALALTEYFDVPPENMVVQGYGESDLAVQTLDAERVNRRVAVRRITPLLGSES</sequence>
<evidence type="ECO:0000313" key="6">
    <source>
        <dbReference type="Proteomes" id="UP001058713"/>
    </source>
</evidence>
<dbReference type="PANTHER" id="PTHR30329:SF21">
    <property type="entry name" value="LIPOPROTEIN YIAD-RELATED"/>
    <property type="match status" value="1"/>
</dbReference>
<dbReference type="EMBL" id="CP081070">
    <property type="protein sequence ID" value="UWQ53320.1"/>
    <property type="molecule type" value="Genomic_DNA"/>
</dbReference>
<organism evidence="5 6">
    <name type="scientific">Leisingera caerulea</name>
    <name type="common">Phaeobacter caeruleus</name>
    <dbReference type="NCBI Taxonomy" id="506591"/>
    <lineage>
        <taxon>Bacteria</taxon>
        <taxon>Pseudomonadati</taxon>
        <taxon>Pseudomonadota</taxon>
        <taxon>Alphaproteobacteria</taxon>
        <taxon>Rhodobacterales</taxon>
        <taxon>Roseobacteraceae</taxon>
        <taxon>Leisingera</taxon>
    </lineage>
</organism>
<dbReference type="InterPro" id="IPR036737">
    <property type="entry name" value="OmpA-like_sf"/>
</dbReference>
<feature type="compositionally biased region" description="Polar residues" evidence="2">
    <location>
        <begin position="136"/>
        <end position="146"/>
    </location>
</feature>
<dbReference type="Pfam" id="PF00691">
    <property type="entry name" value="OmpA"/>
    <property type="match status" value="1"/>
</dbReference>
<feature type="compositionally biased region" description="Low complexity" evidence="2">
    <location>
        <begin position="280"/>
        <end position="302"/>
    </location>
</feature>
<feature type="compositionally biased region" description="Low complexity" evidence="2">
    <location>
        <begin position="245"/>
        <end position="259"/>
    </location>
</feature>
<dbReference type="InterPro" id="IPR006665">
    <property type="entry name" value="OmpA-like"/>
</dbReference>
<keyword evidence="3" id="KW-0732">Signal</keyword>
<dbReference type="CDD" id="cd07185">
    <property type="entry name" value="OmpA_C-like"/>
    <property type="match status" value="1"/>
</dbReference>
<dbReference type="RefSeq" id="WP_259970977.1">
    <property type="nucleotide sequence ID" value="NZ_CP081070.1"/>
</dbReference>